<dbReference type="FunFam" id="3.30.200.20:FF:000387">
    <property type="entry name" value="Serine/threonine-protein kinase STE11"/>
    <property type="match status" value="1"/>
</dbReference>
<feature type="compositionally biased region" description="Low complexity" evidence="7">
    <location>
        <begin position="192"/>
        <end position="207"/>
    </location>
</feature>
<proteinExistence type="inferred from homology"/>
<dbReference type="InterPro" id="IPR013761">
    <property type="entry name" value="SAM/pointed_sf"/>
</dbReference>
<dbReference type="PROSITE" id="PS50105">
    <property type="entry name" value="SAM_DOMAIN"/>
    <property type="match status" value="1"/>
</dbReference>
<keyword evidence="4" id="KW-0418">Kinase</keyword>
<evidence type="ECO:0000256" key="1">
    <source>
        <dbReference type="ARBA" id="ARBA00006529"/>
    </source>
</evidence>
<feature type="region of interest" description="Disordered" evidence="7">
    <location>
        <begin position="310"/>
        <end position="409"/>
    </location>
</feature>
<evidence type="ECO:0000256" key="2">
    <source>
        <dbReference type="ARBA" id="ARBA00022679"/>
    </source>
</evidence>
<feature type="region of interest" description="Disordered" evidence="7">
    <location>
        <begin position="166"/>
        <end position="222"/>
    </location>
</feature>
<feature type="region of interest" description="Disordered" evidence="7">
    <location>
        <begin position="476"/>
        <end position="496"/>
    </location>
</feature>
<dbReference type="InterPro" id="IPR029458">
    <property type="entry name" value="Ras-bd_By2"/>
</dbReference>
<feature type="compositionally biased region" description="Low complexity" evidence="7">
    <location>
        <begin position="29"/>
        <end position="39"/>
    </location>
</feature>
<dbReference type="EMBL" id="PUHQ01000059">
    <property type="protein sequence ID" value="KAG0659004.1"/>
    <property type="molecule type" value="Genomic_DNA"/>
</dbReference>
<feature type="region of interest" description="Disordered" evidence="7">
    <location>
        <begin position="590"/>
        <end position="622"/>
    </location>
</feature>
<dbReference type="Gene3D" id="3.10.20.90">
    <property type="entry name" value="Phosphatidylinositol 3-kinase Catalytic Subunit, Chain A, domain 1"/>
    <property type="match status" value="1"/>
</dbReference>
<dbReference type="PROSITE" id="PS50011">
    <property type="entry name" value="PROTEIN_KINASE_DOM"/>
    <property type="match status" value="1"/>
</dbReference>
<sequence>MASLATPAVANRGPGGGGGGSPSPPSPESLPELSSQQQSISLNGKRIDLPVRPGTALGSSHFASPPNSATTRAAPAATAIDYASLPRWDDAQVATWLANALPTLASKHDYAATFAENDIRGSVLLEVDQTALKEMGVKSVGDRVKICVAVRALRAKYNSASTAAAAGAGTGLARRPSTLGRMAPSPLQSRLPYSPGSVPSSASSPLSATVPQPSISSLRPGSTSLSYSARNISVGNRIPPPLHLAQSNVMSGAAMTTHATNGGGGAVAAAHQLSPPSVTTSPKSATFMTTAASLGSSGEQALATSPLRMLQAPSSGGVSHSAPGRVPPTPTTTTTLPSPSRAAAHLETSPMLAQAPQQYQNQGLTTSLSASSLASRPPQTYGSGHRKASSSSVPAPVSGGGGAAAATTNARPPFAGQAVSYAGHPYATSATSSAASTATASSFASAGSTISSASTTTSSLLPSALPALPPRFASAPALPVSSSPASASTATTNANTPLSNLDVMRKAVKFTSADGVTTRVLAVADARDGREVLARVMKKFGGRDGEDLDGWGVWTTEVTGAARLLTEHELFQICQNAAAPERTRGLIVRRHHTQQSSQSTSPPATHAPTFSSTPTSPAQSLASSFSPSAFIHKRGRKLQWVFGDSGAAAAASDVPGGRAGPAASASSTTSPTSPQYLLGADLPRIGGVEPASPTTSADGEEDGTVLVAVPSAAADEQNGRARTTKLNRASTVSIMSGLEAPDWARNYYAGGERALDSSTSSSSAAAAAAAAAAKGAMPPNTAQAASIADTPLYQRNQNYKPPQRTSSRRAVPPPPPPPPPSASQSAAPLPSPPRQAPDATPPAPEERQGLLPESTRKLRNFFGQRPPSELITTHLTEFFPLGLRGHGGIDKVDRKLLSKQVRASIRRSMSAATGGALVPPGAGPPGRRSSTASTASRASRTSSMRPRVSGSSLEPFPMTSSPVSKGETSWEHQPEAKPHASAGESTSMSRFSGSSNGSASELLLNSSSSSSVRGGRSPRSSSGSVLDPPDESAEDANEVGGLQLKVPPRVTDSPESTAMMALPSSSSSTGDTTTSTGGGDYAETRSLASSLSPSYLDPHGLNSNRLSRRMSRMSGSSRLSAGAQSLWERRSRDSDVASVITVDEVTAELETRRASGVSWRASDSDEDEDDEGREDGLVQVDPAEDDEIESDFDDDMSDDDEFETDDIDEEPGTAKPEAKGMKWIKGALIGAGSFGSVFLGMNPMTGSLMAVKQVELPTGNSHNEERKKGMLDALEREIELLKVLQHDNIVQYLDSSTDDKHLNIFLEYVPGGSVAALLQNYGAFEEALVSKFVRQILTGLEYLHEREIIHRDIKGANILVDNKGNIKISDFGISKKVEDNLLTGAKVHRPSLQGSVYWMAPEVVKQTAYTSKADIWSLGCLVVEMLTGAHPWANLTQMQAIFRIGSSSRPTVPDDISAEANDFLDQTFEIEHEDRPAATELLQHAFIREGDAWTGAQQTPTRATFSQGAPTPGRLVKA</sequence>
<evidence type="ECO:0000256" key="6">
    <source>
        <dbReference type="PROSITE-ProRule" id="PRU10141"/>
    </source>
</evidence>
<dbReference type="InterPro" id="IPR008271">
    <property type="entry name" value="Ser/Thr_kinase_AS"/>
</dbReference>
<dbReference type="PROSITE" id="PS00108">
    <property type="entry name" value="PROTEIN_KINASE_ST"/>
    <property type="match status" value="1"/>
</dbReference>
<feature type="compositionally biased region" description="Low complexity" evidence="7">
    <location>
        <begin position="911"/>
        <end position="943"/>
    </location>
</feature>
<feature type="compositionally biased region" description="Polar residues" evidence="7">
    <location>
        <begin position="793"/>
        <end position="805"/>
    </location>
</feature>
<gene>
    <name evidence="10" type="primary">STE11</name>
    <name evidence="10" type="ORF">C6P46_005389</name>
</gene>
<feature type="compositionally biased region" description="Low complexity" evidence="7">
    <location>
        <begin position="331"/>
        <end position="340"/>
    </location>
</feature>
<feature type="compositionally biased region" description="Low complexity" evidence="7">
    <location>
        <begin position="364"/>
        <end position="375"/>
    </location>
</feature>
<keyword evidence="5 6" id="KW-0067">ATP-binding</keyword>
<dbReference type="GO" id="GO:0005524">
    <property type="term" value="F:ATP binding"/>
    <property type="evidence" value="ECO:0007669"/>
    <property type="project" value="UniProtKB-UniRule"/>
</dbReference>
<evidence type="ECO:0000259" key="9">
    <source>
        <dbReference type="PROSITE" id="PS50105"/>
    </source>
</evidence>
<evidence type="ECO:0000256" key="7">
    <source>
        <dbReference type="SAM" id="MobiDB-lite"/>
    </source>
</evidence>
<feature type="compositionally biased region" description="Low complexity" evidence="7">
    <location>
        <begin position="983"/>
        <end position="1026"/>
    </location>
</feature>
<dbReference type="InterPro" id="IPR001660">
    <property type="entry name" value="SAM"/>
</dbReference>
<feature type="compositionally biased region" description="Low complexity" evidence="7">
    <location>
        <begin position="1064"/>
        <end position="1075"/>
    </location>
</feature>
<feature type="compositionally biased region" description="Acidic residues" evidence="7">
    <location>
        <begin position="1028"/>
        <end position="1037"/>
    </location>
</feature>
<feature type="compositionally biased region" description="Polar residues" evidence="7">
    <location>
        <begin position="958"/>
        <end position="967"/>
    </location>
</feature>
<dbReference type="Pfam" id="PF14847">
    <property type="entry name" value="Ras_bdg_2"/>
    <property type="match status" value="1"/>
</dbReference>
<dbReference type="Proteomes" id="UP000777482">
    <property type="component" value="Unassembled WGS sequence"/>
</dbReference>
<keyword evidence="2" id="KW-0808">Transferase</keyword>
<comment type="similarity">
    <text evidence="1">Belongs to the protein kinase superfamily. STE Ser/Thr protein kinase family. MAP kinase kinase kinase subfamily.</text>
</comment>
<dbReference type="InterPro" id="IPR050538">
    <property type="entry name" value="MAP_kinase_kinase_kinase"/>
</dbReference>
<evidence type="ECO:0000313" key="10">
    <source>
        <dbReference type="EMBL" id="KAG0659004.1"/>
    </source>
</evidence>
<comment type="caution">
    <text evidence="10">The sequence shown here is derived from an EMBL/GenBank/DDBJ whole genome shotgun (WGS) entry which is preliminary data.</text>
</comment>
<feature type="compositionally biased region" description="Acidic residues" evidence="7">
    <location>
        <begin position="1182"/>
        <end position="1211"/>
    </location>
</feature>
<feature type="compositionally biased region" description="Low complexity" evidence="7">
    <location>
        <begin position="594"/>
        <end position="620"/>
    </location>
</feature>
<dbReference type="PANTHER" id="PTHR48016:SF56">
    <property type="entry name" value="MAPKK KINASE"/>
    <property type="match status" value="1"/>
</dbReference>
<dbReference type="InterPro" id="IPR000719">
    <property type="entry name" value="Prot_kinase_dom"/>
</dbReference>
<dbReference type="InterPro" id="IPR017441">
    <property type="entry name" value="Protein_kinase_ATP_BS"/>
</dbReference>
<feature type="domain" description="SAM" evidence="9">
    <location>
        <begin position="88"/>
        <end position="156"/>
    </location>
</feature>
<feature type="region of interest" description="Disordered" evidence="7">
    <location>
        <begin position="1497"/>
        <end position="1518"/>
    </location>
</feature>
<dbReference type="SUPFAM" id="SSF56112">
    <property type="entry name" value="Protein kinase-like (PK-like)"/>
    <property type="match status" value="1"/>
</dbReference>
<evidence type="ECO:0000256" key="5">
    <source>
        <dbReference type="ARBA" id="ARBA00022840"/>
    </source>
</evidence>
<reference evidence="10 11" key="1">
    <citation type="submission" date="2020-11" db="EMBL/GenBank/DDBJ databases">
        <title>Kefir isolates.</title>
        <authorList>
            <person name="Marcisauskas S."/>
            <person name="Kim Y."/>
            <person name="Blasche S."/>
        </authorList>
    </citation>
    <scope>NUCLEOTIDE SEQUENCE [LARGE SCALE GENOMIC DNA]</scope>
    <source>
        <strain evidence="10 11">KR</strain>
    </source>
</reference>
<dbReference type="Pfam" id="PF00536">
    <property type="entry name" value="SAM_1"/>
    <property type="match status" value="1"/>
</dbReference>
<evidence type="ECO:0000259" key="8">
    <source>
        <dbReference type="PROSITE" id="PS50011"/>
    </source>
</evidence>
<organism evidence="10 11">
    <name type="scientific">Rhodotorula mucilaginosa</name>
    <name type="common">Yeast</name>
    <name type="synonym">Rhodotorula rubra</name>
    <dbReference type="NCBI Taxonomy" id="5537"/>
    <lineage>
        <taxon>Eukaryota</taxon>
        <taxon>Fungi</taxon>
        <taxon>Dikarya</taxon>
        <taxon>Basidiomycota</taxon>
        <taxon>Pucciniomycotina</taxon>
        <taxon>Microbotryomycetes</taxon>
        <taxon>Sporidiobolales</taxon>
        <taxon>Sporidiobolaceae</taxon>
        <taxon>Rhodotorula</taxon>
    </lineage>
</organism>
<evidence type="ECO:0000256" key="3">
    <source>
        <dbReference type="ARBA" id="ARBA00022741"/>
    </source>
</evidence>
<feature type="compositionally biased region" description="Polar residues" evidence="7">
    <location>
        <begin position="1497"/>
        <end position="1509"/>
    </location>
</feature>
<feature type="compositionally biased region" description="Basic and acidic residues" evidence="7">
    <location>
        <begin position="968"/>
        <end position="978"/>
    </location>
</feature>
<feature type="compositionally biased region" description="Polar residues" evidence="7">
    <location>
        <begin position="209"/>
        <end position="222"/>
    </location>
</feature>
<dbReference type="FunFam" id="1.10.510.10:FF:000334">
    <property type="entry name" value="Serine/threonine-protein kinase STE11"/>
    <property type="match status" value="1"/>
</dbReference>
<feature type="region of interest" description="Disordered" evidence="7">
    <location>
        <begin position="1150"/>
        <end position="1216"/>
    </location>
</feature>
<dbReference type="InterPro" id="IPR011009">
    <property type="entry name" value="Kinase-like_dom_sf"/>
</dbReference>
<feature type="region of interest" description="Disordered" evidence="7">
    <location>
        <begin position="649"/>
        <end position="701"/>
    </location>
</feature>
<dbReference type="GO" id="GO:0004709">
    <property type="term" value="F:MAP kinase kinase kinase activity"/>
    <property type="evidence" value="ECO:0007669"/>
    <property type="project" value="UniProtKB-ARBA"/>
</dbReference>
<keyword evidence="3 6" id="KW-0547">Nucleotide-binding</keyword>
<protein>
    <submittedName>
        <fullName evidence="10">ATP binding</fullName>
    </submittedName>
</protein>
<dbReference type="PANTHER" id="PTHR48016">
    <property type="entry name" value="MAP KINASE KINASE KINASE SSK2-RELATED-RELATED"/>
    <property type="match status" value="1"/>
</dbReference>
<feature type="compositionally biased region" description="Pro residues" evidence="7">
    <location>
        <begin position="829"/>
        <end position="843"/>
    </location>
</feature>
<feature type="domain" description="Protein kinase" evidence="8">
    <location>
        <begin position="1223"/>
        <end position="1487"/>
    </location>
</feature>
<dbReference type="SUPFAM" id="SSF47769">
    <property type="entry name" value="SAM/Pointed domain"/>
    <property type="match status" value="1"/>
</dbReference>
<feature type="compositionally biased region" description="Pro residues" evidence="7">
    <location>
        <begin position="811"/>
        <end position="821"/>
    </location>
</feature>
<feature type="region of interest" description="Disordered" evidence="7">
    <location>
        <begin position="1"/>
        <end position="41"/>
    </location>
</feature>
<dbReference type="PROSITE" id="PS00107">
    <property type="entry name" value="PROTEIN_KINASE_ATP"/>
    <property type="match status" value="1"/>
</dbReference>
<feature type="compositionally biased region" description="Low complexity" evidence="7">
    <location>
        <begin position="661"/>
        <end position="674"/>
    </location>
</feature>
<keyword evidence="11" id="KW-1185">Reference proteome</keyword>
<dbReference type="SMART" id="SM00454">
    <property type="entry name" value="SAM"/>
    <property type="match status" value="1"/>
</dbReference>
<evidence type="ECO:0000256" key="4">
    <source>
        <dbReference type="ARBA" id="ARBA00022777"/>
    </source>
</evidence>
<dbReference type="SMART" id="SM01304">
    <property type="entry name" value="Ras_bdg_2"/>
    <property type="match status" value="1"/>
</dbReference>
<accession>A0A9P6W082</accession>
<dbReference type="Gene3D" id="1.10.150.50">
    <property type="entry name" value="Transcription Factor, Ets-1"/>
    <property type="match status" value="1"/>
</dbReference>
<feature type="compositionally biased region" description="Acidic residues" evidence="7">
    <location>
        <begin position="1164"/>
        <end position="1173"/>
    </location>
</feature>
<feature type="region of interest" description="Disordered" evidence="7">
    <location>
        <begin position="788"/>
        <end position="851"/>
    </location>
</feature>
<dbReference type="OrthoDB" id="266718at2759"/>
<dbReference type="CDD" id="cd09534">
    <property type="entry name" value="SAM_Ste11_fungal"/>
    <property type="match status" value="1"/>
</dbReference>
<dbReference type="Pfam" id="PF00069">
    <property type="entry name" value="Pkinase"/>
    <property type="match status" value="1"/>
</dbReference>
<evidence type="ECO:0000313" key="11">
    <source>
        <dbReference type="Proteomes" id="UP000777482"/>
    </source>
</evidence>
<feature type="region of interest" description="Disordered" evidence="7">
    <location>
        <begin position="908"/>
        <end position="1135"/>
    </location>
</feature>
<dbReference type="Gene3D" id="1.10.510.10">
    <property type="entry name" value="Transferase(Phosphotransferase) domain 1"/>
    <property type="match status" value="1"/>
</dbReference>
<dbReference type="SMART" id="SM00220">
    <property type="entry name" value="S_TKc"/>
    <property type="match status" value="1"/>
</dbReference>
<feature type="binding site" evidence="6">
    <location>
        <position position="1252"/>
    </location>
    <ligand>
        <name>ATP</name>
        <dbReference type="ChEBI" id="CHEBI:30616"/>
    </ligand>
</feature>
<name>A0A9P6W082_RHOMI</name>